<evidence type="ECO:0000256" key="7">
    <source>
        <dbReference type="ARBA" id="ARBA00048539"/>
    </source>
</evidence>
<dbReference type="AlphaFoldDB" id="A0A2T3N3L2"/>
<dbReference type="GO" id="GO:0006400">
    <property type="term" value="P:tRNA modification"/>
    <property type="evidence" value="ECO:0007669"/>
    <property type="project" value="UniProtKB-UniRule"/>
</dbReference>
<dbReference type="InterPro" id="IPR012796">
    <property type="entry name" value="Lysidine-tRNA-synth_C"/>
</dbReference>
<feature type="domain" description="Lysidine-tRNA(Ile) synthetase C-terminal" evidence="9">
    <location>
        <begin position="366"/>
        <end position="435"/>
    </location>
</feature>
<dbReference type="SUPFAM" id="SSF52402">
    <property type="entry name" value="Adenine nucleotide alpha hydrolases-like"/>
    <property type="match status" value="1"/>
</dbReference>
<dbReference type="PANTHER" id="PTHR43033:SF1">
    <property type="entry name" value="TRNA(ILE)-LYSIDINE SYNTHASE-RELATED"/>
    <property type="match status" value="1"/>
</dbReference>
<proteinExistence type="inferred from homology"/>
<evidence type="ECO:0000256" key="4">
    <source>
        <dbReference type="ARBA" id="ARBA00022694"/>
    </source>
</evidence>
<keyword evidence="6 8" id="KW-0067">ATP-binding</keyword>
<evidence type="ECO:0000256" key="6">
    <source>
        <dbReference type="ARBA" id="ARBA00022840"/>
    </source>
</evidence>
<keyword evidence="2 8" id="KW-0963">Cytoplasm</keyword>
<feature type="binding site" evidence="8">
    <location>
        <begin position="25"/>
        <end position="30"/>
    </location>
    <ligand>
        <name>ATP</name>
        <dbReference type="ChEBI" id="CHEBI:30616"/>
    </ligand>
</feature>
<dbReference type="Gene3D" id="3.40.50.620">
    <property type="entry name" value="HUPs"/>
    <property type="match status" value="1"/>
</dbReference>
<comment type="caution">
    <text evidence="10">The sequence shown here is derived from an EMBL/GenBank/DDBJ whole genome shotgun (WGS) entry which is preliminary data.</text>
</comment>
<dbReference type="CDD" id="cd01992">
    <property type="entry name" value="TilS_N"/>
    <property type="match status" value="1"/>
</dbReference>
<evidence type="ECO:0000259" key="9">
    <source>
        <dbReference type="SMART" id="SM00977"/>
    </source>
</evidence>
<dbReference type="Pfam" id="PF01171">
    <property type="entry name" value="ATP_bind_3"/>
    <property type="match status" value="1"/>
</dbReference>
<dbReference type="PANTHER" id="PTHR43033">
    <property type="entry name" value="TRNA(ILE)-LYSIDINE SYNTHASE-RELATED"/>
    <property type="match status" value="1"/>
</dbReference>
<reference evidence="10 11" key="1">
    <citation type="submission" date="2018-03" db="EMBL/GenBank/DDBJ databases">
        <title>Whole genome sequencing of Histamine producing bacteria.</title>
        <authorList>
            <person name="Butler K."/>
        </authorList>
    </citation>
    <scope>NUCLEOTIDE SEQUENCE [LARGE SCALE GENOMIC DNA]</scope>
    <source>
        <strain evidence="10 11">DSM 19138</strain>
    </source>
</reference>
<comment type="function">
    <text evidence="8">Ligates lysine onto the cytidine present at position 34 of the AUA codon-specific tRNA(Ile) that contains the anticodon CAU, in an ATP-dependent manner. Cytidine is converted to lysidine, thus changing the amino acid specificity of the tRNA from methionine to isoleucine.</text>
</comment>
<dbReference type="NCBIfam" id="TIGR02432">
    <property type="entry name" value="lysidine_TilS_N"/>
    <property type="match status" value="1"/>
</dbReference>
<keyword evidence="4 8" id="KW-0819">tRNA processing</keyword>
<dbReference type="Pfam" id="PF09179">
    <property type="entry name" value="TilS"/>
    <property type="match status" value="1"/>
</dbReference>
<dbReference type="InterPro" id="IPR015262">
    <property type="entry name" value="tRNA_Ile_lys_synt_subst-bd"/>
</dbReference>
<dbReference type="NCBIfam" id="TIGR02433">
    <property type="entry name" value="lysidine_TilS_C"/>
    <property type="match status" value="1"/>
</dbReference>
<dbReference type="InterPro" id="IPR012795">
    <property type="entry name" value="tRNA_Ile_lys_synt_N"/>
</dbReference>
<organism evidence="10 11">
    <name type="scientific">Photobacterium rosenbergii</name>
    <dbReference type="NCBI Taxonomy" id="294936"/>
    <lineage>
        <taxon>Bacteria</taxon>
        <taxon>Pseudomonadati</taxon>
        <taxon>Pseudomonadota</taxon>
        <taxon>Gammaproteobacteria</taxon>
        <taxon>Vibrionales</taxon>
        <taxon>Vibrionaceae</taxon>
        <taxon>Photobacterium</taxon>
    </lineage>
</organism>
<evidence type="ECO:0000256" key="8">
    <source>
        <dbReference type="HAMAP-Rule" id="MF_01161"/>
    </source>
</evidence>
<dbReference type="GO" id="GO:0032267">
    <property type="term" value="F:tRNA(Ile)-lysidine synthase activity"/>
    <property type="evidence" value="ECO:0007669"/>
    <property type="project" value="UniProtKB-EC"/>
</dbReference>
<dbReference type="SMART" id="SM00977">
    <property type="entry name" value="TilS_C"/>
    <property type="match status" value="1"/>
</dbReference>
<dbReference type="Proteomes" id="UP000241346">
    <property type="component" value="Unassembled WGS sequence"/>
</dbReference>
<evidence type="ECO:0000313" key="10">
    <source>
        <dbReference type="EMBL" id="PSW06989.1"/>
    </source>
</evidence>
<protein>
    <recommendedName>
        <fullName evidence="8">tRNA(Ile)-lysidine synthase</fullName>
        <ecNumber evidence="8">6.3.4.19</ecNumber>
    </recommendedName>
    <alternativeName>
        <fullName evidence="8">tRNA(Ile)-2-lysyl-cytidine synthase</fullName>
    </alternativeName>
    <alternativeName>
        <fullName evidence="8">tRNA(Ile)-lysidine synthetase</fullName>
    </alternativeName>
</protein>
<sequence length="443" mass="49247">MLYANLEANLESLSDPSARFVLALSGGMDSRVLLHLMGRYLARHPEASCKAVHVHHGLSTNADHWAQQCAEWATQEGIGFVLEKVTLALGNRTSVEQQARDARYAALQGHIQPGDILLTAQHADDQLETVLLALKRGSGPAGLSAMPKRMAFSSGWHVRPLLDQPRTAIEQYANEHQLGWVDDESNNDERYDRNFLRHQVTPLLTARWPGIRKAVTRSAALCAEQEALLQELLAEQLDQAMSADQSLGIACLHPDKPGSERRGKALLRHWLAVVGVKMPSQAQLEQVWHSVVLAQPDANPKVCWGKVEVRRFRQRLHVIQPYEDVSGTVIALKLNQACTLPSSLGTLLLATSASGQLRQPRPDEPMSVRFEPAGLEALPVGRVGKRKLKKLFQEYGVPSWQRRRMPLVFYGDELAAVAGLFVVEAFAGEDCDLTWHYEQEKVD</sequence>
<evidence type="ECO:0000313" key="11">
    <source>
        <dbReference type="Proteomes" id="UP000241346"/>
    </source>
</evidence>
<name>A0A2T3N3L2_9GAMM</name>
<dbReference type="GO" id="GO:0005737">
    <property type="term" value="C:cytoplasm"/>
    <property type="evidence" value="ECO:0007669"/>
    <property type="project" value="UniProtKB-SubCell"/>
</dbReference>
<dbReference type="InterPro" id="IPR011063">
    <property type="entry name" value="TilS/TtcA_N"/>
</dbReference>
<comment type="domain">
    <text evidence="8">The N-terminal region contains the highly conserved SGGXDS motif, predicted to be a P-loop motif involved in ATP binding.</text>
</comment>
<evidence type="ECO:0000256" key="2">
    <source>
        <dbReference type="ARBA" id="ARBA00022490"/>
    </source>
</evidence>
<evidence type="ECO:0000256" key="3">
    <source>
        <dbReference type="ARBA" id="ARBA00022598"/>
    </source>
</evidence>
<comment type="subcellular location">
    <subcellularLocation>
        <location evidence="1 8">Cytoplasm</location>
    </subcellularLocation>
</comment>
<dbReference type="InterPro" id="IPR014729">
    <property type="entry name" value="Rossmann-like_a/b/a_fold"/>
</dbReference>
<evidence type="ECO:0000256" key="1">
    <source>
        <dbReference type="ARBA" id="ARBA00004496"/>
    </source>
</evidence>
<dbReference type="SUPFAM" id="SSF56037">
    <property type="entry name" value="PheT/TilS domain"/>
    <property type="match status" value="1"/>
</dbReference>
<dbReference type="InterPro" id="IPR012094">
    <property type="entry name" value="tRNA_Ile_lys_synt"/>
</dbReference>
<keyword evidence="5 8" id="KW-0547">Nucleotide-binding</keyword>
<dbReference type="EC" id="6.3.4.19" evidence="8"/>
<dbReference type="GO" id="GO:0005524">
    <property type="term" value="F:ATP binding"/>
    <property type="evidence" value="ECO:0007669"/>
    <property type="project" value="UniProtKB-UniRule"/>
</dbReference>
<comment type="similarity">
    <text evidence="8">Belongs to the tRNA(Ile)-lysidine synthase family.</text>
</comment>
<dbReference type="HAMAP" id="MF_01161">
    <property type="entry name" value="tRNA_Ile_lys_synt"/>
    <property type="match status" value="1"/>
</dbReference>
<dbReference type="OrthoDB" id="9807403at2"/>
<keyword evidence="3 8" id="KW-0436">Ligase</keyword>
<comment type="catalytic activity">
    <reaction evidence="7 8">
        <text>cytidine(34) in tRNA(Ile2) + L-lysine + ATP = lysidine(34) in tRNA(Ile2) + AMP + diphosphate + H(+)</text>
        <dbReference type="Rhea" id="RHEA:43744"/>
        <dbReference type="Rhea" id="RHEA-COMP:10625"/>
        <dbReference type="Rhea" id="RHEA-COMP:10670"/>
        <dbReference type="ChEBI" id="CHEBI:15378"/>
        <dbReference type="ChEBI" id="CHEBI:30616"/>
        <dbReference type="ChEBI" id="CHEBI:32551"/>
        <dbReference type="ChEBI" id="CHEBI:33019"/>
        <dbReference type="ChEBI" id="CHEBI:82748"/>
        <dbReference type="ChEBI" id="CHEBI:83665"/>
        <dbReference type="ChEBI" id="CHEBI:456215"/>
        <dbReference type="EC" id="6.3.4.19"/>
    </reaction>
</comment>
<dbReference type="Gene3D" id="1.20.59.20">
    <property type="match status" value="1"/>
</dbReference>
<evidence type="ECO:0000256" key="5">
    <source>
        <dbReference type="ARBA" id="ARBA00022741"/>
    </source>
</evidence>
<dbReference type="SUPFAM" id="SSF82829">
    <property type="entry name" value="MesJ substrate recognition domain-like"/>
    <property type="match status" value="1"/>
</dbReference>
<gene>
    <name evidence="8 10" type="primary">tilS</name>
    <name evidence="10" type="ORF">C9J01_26280</name>
</gene>
<dbReference type="Pfam" id="PF11734">
    <property type="entry name" value="TilS_C"/>
    <property type="match status" value="1"/>
</dbReference>
<accession>A0A2T3N3L2</accession>
<dbReference type="EMBL" id="PYMB01000029">
    <property type="protein sequence ID" value="PSW06989.1"/>
    <property type="molecule type" value="Genomic_DNA"/>
</dbReference>
<dbReference type="RefSeq" id="WP_107301045.1">
    <property type="nucleotide sequence ID" value="NZ_PYMB01000029.1"/>
</dbReference>